<evidence type="ECO:0000259" key="6">
    <source>
        <dbReference type="Pfam" id="PF08281"/>
    </source>
</evidence>
<sequence length="158" mass="18247">METYGSDVWNYAYVLCGSREEADDISQEVFLKAYQKSGDFRGEASVKTWLLTITRNMTYSWRRKLMRRASLQPQVRDTALIYPSAEAEAMERHYSDSIWAIIMKLPAPYRETLVLDIKYGLPVQDIAALLHVAPGTVKSRLSRARDKVRAQLQKEEQQ</sequence>
<name>A0A2Z2KP66_9BACL</name>
<dbReference type="GO" id="GO:0016987">
    <property type="term" value="F:sigma factor activity"/>
    <property type="evidence" value="ECO:0007669"/>
    <property type="project" value="UniProtKB-KW"/>
</dbReference>
<dbReference type="NCBIfam" id="TIGR02937">
    <property type="entry name" value="sigma70-ECF"/>
    <property type="match status" value="1"/>
</dbReference>
<comment type="similarity">
    <text evidence="1">Belongs to the sigma-70 factor family. ECF subfamily.</text>
</comment>
<keyword evidence="4" id="KW-0804">Transcription</keyword>
<keyword evidence="8" id="KW-1185">Reference proteome</keyword>
<dbReference type="Pfam" id="PF08281">
    <property type="entry name" value="Sigma70_r4_2"/>
    <property type="match status" value="1"/>
</dbReference>
<evidence type="ECO:0000313" key="8">
    <source>
        <dbReference type="Proteomes" id="UP000249890"/>
    </source>
</evidence>
<dbReference type="InterPro" id="IPR007627">
    <property type="entry name" value="RNA_pol_sigma70_r2"/>
</dbReference>
<dbReference type="Proteomes" id="UP000249890">
    <property type="component" value="Chromosome"/>
</dbReference>
<dbReference type="AlphaFoldDB" id="A0A2Z2KP66"/>
<dbReference type="GO" id="GO:0006352">
    <property type="term" value="P:DNA-templated transcription initiation"/>
    <property type="evidence" value="ECO:0007669"/>
    <property type="project" value="InterPro"/>
</dbReference>
<proteinExistence type="inferred from homology"/>
<evidence type="ECO:0000313" key="7">
    <source>
        <dbReference type="EMBL" id="ASA26325.1"/>
    </source>
</evidence>
<dbReference type="PANTHER" id="PTHR43133">
    <property type="entry name" value="RNA POLYMERASE ECF-TYPE SIGMA FACTO"/>
    <property type="match status" value="1"/>
</dbReference>
<accession>A0A2Z2KP66</accession>
<organism evidence="7 8">
    <name type="scientific">Paenibacillus donghaensis</name>
    <dbReference type="NCBI Taxonomy" id="414771"/>
    <lineage>
        <taxon>Bacteria</taxon>
        <taxon>Bacillati</taxon>
        <taxon>Bacillota</taxon>
        <taxon>Bacilli</taxon>
        <taxon>Bacillales</taxon>
        <taxon>Paenibacillaceae</taxon>
        <taxon>Paenibacillus</taxon>
    </lineage>
</organism>
<feature type="domain" description="RNA polymerase sigma-70 region 2" evidence="5">
    <location>
        <begin position="2"/>
        <end position="67"/>
    </location>
</feature>
<keyword evidence="3" id="KW-0731">Sigma factor</keyword>
<dbReference type="InterPro" id="IPR013324">
    <property type="entry name" value="RNA_pol_sigma_r3/r4-like"/>
</dbReference>
<evidence type="ECO:0000256" key="3">
    <source>
        <dbReference type="ARBA" id="ARBA00023082"/>
    </source>
</evidence>
<feature type="domain" description="RNA polymerase sigma factor 70 region 4 type 2" evidence="6">
    <location>
        <begin position="96"/>
        <end position="147"/>
    </location>
</feature>
<dbReference type="Gene3D" id="1.10.10.10">
    <property type="entry name" value="Winged helix-like DNA-binding domain superfamily/Winged helix DNA-binding domain"/>
    <property type="match status" value="1"/>
</dbReference>
<protein>
    <recommendedName>
        <fullName evidence="9">RNA polymerase subunit sigma-70</fullName>
    </recommendedName>
</protein>
<evidence type="ECO:0000259" key="5">
    <source>
        <dbReference type="Pfam" id="PF04542"/>
    </source>
</evidence>
<reference evidence="7 8" key="1">
    <citation type="submission" date="2017-06" db="EMBL/GenBank/DDBJ databases">
        <title>Complete genome sequence of Paenibacillus donghaensis KCTC 13049T isolated from East Sea sediment, South Korea.</title>
        <authorList>
            <person name="Jung B.K."/>
            <person name="Hong S.-J."/>
            <person name="Shin J.-H."/>
        </authorList>
    </citation>
    <scope>NUCLEOTIDE SEQUENCE [LARGE SCALE GENOMIC DNA]</scope>
    <source>
        <strain evidence="7 8">KCTC 13049</strain>
    </source>
</reference>
<dbReference type="Pfam" id="PF04542">
    <property type="entry name" value="Sigma70_r2"/>
    <property type="match status" value="1"/>
</dbReference>
<dbReference type="KEGG" id="pdh:B9T62_13755"/>
<evidence type="ECO:0000256" key="1">
    <source>
        <dbReference type="ARBA" id="ARBA00010641"/>
    </source>
</evidence>
<dbReference type="EMBL" id="CP021780">
    <property type="protein sequence ID" value="ASA26325.1"/>
    <property type="molecule type" value="Genomic_DNA"/>
</dbReference>
<evidence type="ECO:0000256" key="2">
    <source>
        <dbReference type="ARBA" id="ARBA00023015"/>
    </source>
</evidence>
<dbReference type="InterPro" id="IPR013325">
    <property type="entry name" value="RNA_pol_sigma_r2"/>
</dbReference>
<evidence type="ECO:0000256" key="4">
    <source>
        <dbReference type="ARBA" id="ARBA00023163"/>
    </source>
</evidence>
<dbReference type="InterPro" id="IPR036388">
    <property type="entry name" value="WH-like_DNA-bd_sf"/>
</dbReference>
<dbReference type="PANTHER" id="PTHR43133:SF46">
    <property type="entry name" value="RNA POLYMERASE SIGMA-70 FACTOR ECF SUBFAMILY"/>
    <property type="match status" value="1"/>
</dbReference>
<dbReference type="InterPro" id="IPR013249">
    <property type="entry name" value="RNA_pol_sigma70_r4_t2"/>
</dbReference>
<evidence type="ECO:0008006" key="9">
    <source>
        <dbReference type="Google" id="ProtNLM"/>
    </source>
</evidence>
<dbReference type="OrthoDB" id="9794508at2"/>
<dbReference type="SUPFAM" id="SSF88946">
    <property type="entry name" value="Sigma2 domain of RNA polymerase sigma factors"/>
    <property type="match status" value="1"/>
</dbReference>
<dbReference type="Gene3D" id="1.10.1740.10">
    <property type="match status" value="1"/>
</dbReference>
<dbReference type="GO" id="GO:0003677">
    <property type="term" value="F:DNA binding"/>
    <property type="evidence" value="ECO:0007669"/>
    <property type="project" value="InterPro"/>
</dbReference>
<dbReference type="SUPFAM" id="SSF88659">
    <property type="entry name" value="Sigma3 and sigma4 domains of RNA polymerase sigma factors"/>
    <property type="match status" value="1"/>
</dbReference>
<dbReference type="InterPro" id="IPR014284">
    <property type="entry name" value="RNA_pol_sigma-70_dom"/>
</dbReference>
<keyword evidence="2" id="KW-0805">Transcription regulation</keyword>
<gene>
    <name evidence="7" type="ORF">B9T62_13755</name>
</gene>
<dbReference type="InterPro" id="IPR039425">
    <property type="entry name" value="RNA_pol_sigma-70-like"/>
</dbReference>